<dbReference type="EMBL" id="CAJVAS010000001">
    <property type="protein sequence ID" value="CAG7599249.1"/>
    <property type="molecule type" value="Genomic_DNA"/>
</dbReference>
<comment type="caution">
    <text evidence="1">The sequence shown here is derived from an EMBL/GenBank/DDBJ whole genome shotgun (WGS) entry which is preliminary data.</text>
</comment>
<reference evidence="1" key="1">
    <citation type="submission" date="2021-06" db="EMBL/GenBank/DDBJ databases">
        <authorList>
            <person name="Criscuolo A."/>
        </authorList>
    </citation>
    <scope>NUCLEOTIDE SEQUENCE</scope>
    <source>
        <strain evidence="1">CIP111600</strain>
    </source>
</reference>
<dbReference type="Proteomes" id="UP000693672">
    <property type="component" value="Unassembled WGS sequence"/>
</dbReference>
<gene>
    <name evidence="1" type="ORF">PAESOLCIP111_00296</name>
</gene>
<accession>A0A916NKU8</accession>
<evidence type="ECO:0008006" key="3">
    <source>
        <dbReference type="Google" id="ProtNLM"/>
    </source>
</evidence>
<name>A0A916NKU8_9BACL</name>
<evidence type="ECO:0000313" key="1">
    <source>
        <dbReference type="EMBL" id="CAG7599249.1"/>
    </source>
</evidence>
<proteinExistence type="predicted"/>
<keyword evidence="2" id="KW-1185">Reference proteome</keyword>
<dbReference type="InterPro" id="IPR018680">
    <property type="entry name" value="DUF2164"/>
</dbReference>
<evidence type="ECO:0000313" key="2">
    <source>
        <dbReference type="Proteomes" id="UP000693672"/>
    </source>
</evidence>
<organism evidence="1 2">
    <name type="scientific">Paenibacillus solanacearum</name>
    <dbReference type="NCBI Taxonomy" id="2048548"/>
    <lineage>
        <taxon>Bacteria</taxon>
        <taxon>Bacillati</taxon>
        <taxon>Bacillota</taxon>
        <taxon>Bacilli</taxon>
        <taxon>Bacillales</taxon>
        <taxon>Paenibacillaceae</taxon>
        <taxon>Paenibacillus</taxon>
    </lineage>
</organism>
<dbReference type="Pfam" id="PF09932">
    <property type="entry name" value="DUF2164"/>
    <property type="match status" value="1"/>
</dbReference>
<protein>
    <recommendedName>
        <fullName evidence="3">DUF2164 domain-containing protein</fullName>
    </recommendedName>
</protein>
<dbReference type="RefSeq" id="WP_218090114.1">
    <property type="nucleotide sequence ID" value="NZ_CAJVAS010000001.1"/>
</dbReference>
<sequence length="84" mass="9906">MTIKLPREEKEQIIGSVKAYFEQERSESIGDLAAEQLIDYMIQELGPYIYNKAVADARVLINEKMNQMEDEMYSLEKPLHKRKR</sequence>
<dbReference type="AlphaFoldDB" id="A0A916NKU8"/>